<dbReference type="SMART" id="SM01192">
    <property type="entry name" value="Enolase_C"/>
    <property type="match status" value="1"/>
</dbReference>
<evidence type="ECO:0000256" key="1">
    <source>
        <dbReference type="ARBA" id="ARBA00005031"/>
    </source>
</evidence>
<keyword evidence="4 10" id="KW-0460">Magnesium</keyword>
<feature type="binding site" evidence="9">
    <location>
        <position position="168"/>
    </location>
    <ligand>
        <name>substrate</name>
    </ligand>
</feature>
<dbReference type="HAMAP" id="MF_00318">
    <property type="entry name" value="Enolase"/>
    <property type="match status" value="1"/>
</dbReference>
<dbReference type="OrthoDB" id="1739814at2759"/>
<dbReference type="SFLD" id="SFLDF00002">
    <property type="entry name" value="enolase"/>
    <property type="match status" value="1"/>
</dbReference>
<dbReference type="AlphaFoldDB" id="A0A316UXC9"/>
<evidence type="ECO:0000259" key="11">
    <source>
        <dbReference type="SMART" id="SM01192"/>
    </source>
</evidence>
<dbReference type="FunFam" id="3.30.390.10:FF:000001">
    <property type="entry name" value="Enolase"/>
    <property type="match status" value="1"/>
</dbReference>
<keyword evidence="14" id="KW-1185">Reference proteome</keyword>
<feature type="binding site" evidence="9">
    <location>
        <position position="295"/>
    </location>
    <ligand>
        <name>substrate</name>
    </ligand>
</feature>
<dbReference type="GO" id="GO:0004634">
    <property type="term" value="F:phosphopyruvate hydratase activity"/>
    <property type="evidence" value="ECO:0007669"/>
    <property type="project" value="UniProtKB-EC"/>
</dbReference>
<comment type="cofactor">
    <cofactor evidence="10">
        <name>Mg(2+)</name>
        <dbReference type="ChEBI" id="CHEBI:18420"/>
    </cofactor>
    <text evidence="10">Mg(2+) is required for catalysis and for stabilizing the dimer.</text>
</comment>
<dbReference type="SUPFAM" id="SSF51604">
    <property type="entry name" value="Enolase C-terminal domain-like"/>
    <property type="match status" value="1"/>
</dbReference>
<dbReference type="SMART" id="SM01193">
    <property type="entry name" value="Enolase_N"/>
    <property type="match status" value="1"/>
</dbReference>
<keyword evidence="10" id="KW-0479">Metal-binding</keyword>
<evidence type="ECO:0000256" key="9">
    <source>
        <dbReference type="PIRSR" id="PIRSR001400-2"/>
    </source>
</evidence>
<dbReference type="InterPro" id="IPR020810">
    <property type="entry name" value="Enolase_C"/>
</dbReference>
<feature type="binding site" evidence="9">
    <location>
        <position position="320"/>
    </location>
    <ligand>
        <name>substrate</name>
    </ligand>
</feature>
<feature type="binding site" evidence="9">
    <location>
        <position position="396"/>
    </location>
    <ligand>
        <name>substrate</name>
    </ligand>
</feature>
<keyword evidence="5" id="KW-0324">Glycolysis</keyword>
<dbReference type="RefSeq" id="XP_025364572.1">
    <property type="nucleotide sequence ID" value="XM_025504877.1"/>
</dbReference>
<reference evidence="13 14" key="1">
    <citation type="journal article" date="2018" name="Mol. Biol. Evol.">
        <title>Broad Genomic Sampling Reveals a Smut Pathogenic Ancestry of the Fungal Clade Ustilaginomycotina.</title>
        <authorList>
            <person name="Kijpornyongpan T."/>
            <person name="Mondo S.J."/>
            <person name="Barry K."/>
            <person name="Sandor L."/>
            <person name="Lee J."/>
            <person name="Lipzen A."/>
            <person name="Pangilinan J."/>
            <person name="LaButti K."/>
            <person name="Hainaut M."/>
            <person name="Henrissat B."/>
            <person name="Grigoriev I.V."/>
            <person name="Spatafora J.W."/>
            <person name="Aime M.C."/>
        </authorList>
    </citation>
    <scope>NUCLEOTIDE SEQUENCE [LARGE SCALE GENOMIC DNA]</scope>
    <source>
        <strain evidence="13 14">MCA 5214</strain>
    </source>
</reference>
<proteinExistence type="inferred from homology"/>
<dbReference type="InterPro" id="IPR029017">
    <property type="entry name" value="Enolase-like_N"/>
</dbReference>
<evidence type="ECO:0000256" key="3">
    <source>
        <dbReference type="ARBA" id="ARBA00012058"/>
    </source>
</evidence>
<dbReference type="InterPro" id="IPR020811">
    <property type="entry name" value="Enolase_N"/>
</dbReference>
<evidence type="ECO:0000256" key="5">
    <source>
        <dbReference type="ARBA" id="ARBA00023152"/>
    </source>
</evidence>
<feature type="binding site" evidence="9">
    <location>
        <position position="159"/>
    </location>
    <ligand>
        <name>substrate</name>
    </ligand>
</feature>
<dbReference type="PIRSF" id="PIRSF001400">
    <property type="entry name" value="Enolase"/>
    <property type="match status" value="1"/>
</dbReference>
<sequence length="445" mass="47388">MAITKVVARQIFDSRGNPTVEVDLTTDKGTFRGVSPSGASTGKWEACELRDGDKANYLGKGVTKAVSNVNDIIAPEIIKAGIDVTDQKAIDDFLLKLDGTSNKTKLGANAILAVSIAAAYAGAAAKGKPLYAHIADLAGVKAPYILPAPAMNVINGGSHAGNKLAFQEFMIVPTGAQTFTEAMKVGSEVYHTLKSVIKSKYGIDSTNVGDEGGFAPPFESSDEALEVLTEAINKAGYEGKVHISLDVASSEFYKDGKYDLDFKNPKSDPSKWITGSQLAEIYLGYIKKYPISSIEDAFDQDDWEAWSELRAKAGITIIGDDLTVTNPLRIKTAIEKKSCNGLLLKINQIGTISESIQAAQLSQSDNWAVMVSHRSGETEDVTIADIAVGLGVGIIKTGAPCRSERVAKYNQLLRIEGMEPKATYAGLGGFTRGDEAPAVLKQKSA</sequence>
<feature type="active site" description="Proton acceptor" evidence="8">
    <location>
        <position position="345"/>
    </location>
</feature>
<dbReference type="GO" id="GO:0000015">
    <property type="term" value="C:phosphopyruvate hydratase complex"/>
    <property type="evidence" value="ECO:0007669"/>
    <property type="project" value="InterPro"/>
</dbReference>
<dbReference type="InterPro" id="IPR000941">
    <property type="entry name" value="Enolase"/>
</dbReference>
<evidence type="ECO:0000256" key="2">
    <source>
        <dbReference type="ARBA" id="ARBA00009604"/>
    </source>
</evidence>
<feature type="active site" description="Proton donor" evidence="8">
    <location>
        <position position="211"/>
    </location>
</feature>
<dbReference type="FunFam" id="3.20.20.120:FF:000002">
    <property type="entry name" value="Enolase 1"/>
    <property type="match status" value="1"/>
</dbReference>
<comment type="catalytic activity">
    <reaction evidence="7">
        <text>(2R)-2-phosphoglycerate = phosphoenolpyruvate + H2O</text>
        <dbReference type="Rhea" id="RHEA:10164"/>
        <dbReference type="ChEBI" id="CHEBI:15377"/>
        <dbReference type="ChEBI" id="CHEBI:58289"/>
        <dbReference type="ChEBI" id="CHEBI:58702"/>
        <dbReference type="EC" id="4.2.1.11"/>
    </reaction>
</comment>
<feature type="binding site" evidence="9">
    <location>
        <begin position="372"/>
        <end position="375"/>
    </location>
    <ligand>
        <name>substrate</name>
    </ligand>
</feature>
<organism evidence="13 14">
    <name type="scientific">Jaminaea rosea</name>
    <dbReference type="NCBI Taxonomy" id="1569628"/>
    <lineage>
        <taxon>Eukaryota</taxon>
        <taxon>Fungi</taxon>
        <taxon>Dikarya</taxon>
        <taxon>Basidiomycota</taxon>
        <taxon>Ustilaginomycotina</taxon>
        <taxon>Exobasidiomycetes</taxon>
        <taxon>Microstromatales</taxon>
        <taxon>Microstromatales incertae sedis</taxon>
        <taxon>Jaminaea</taxon>
    </lineage>
</organism>
<dbReference type="NCBIfam" id="TIGR01060">
    <property type="entry name" value="eno"/>
    <property type="match status" value="1"/>
</dbReference>
<protein>
    <recommendedName>
        <fullName evidence="3">phosphopyruvate hydratase</fullName>
        <ecNumber evidence="3">4.2.1.11</ecNumber>
    </recommendedName>
</protein>
<dbReference type="Gene3D" id="3.30.390.10">
    <property type="entry name" value="Enolase-like, N-terminal domain"/>
    <property type="match status" value="1"/>
</dbReference>
<dbReference type="UniPathway" id="UPA00109">
    <property type="reaction ID" value="UER00187"/>
</dbReference>
<evidence type="ECO:0000256" key="6">
    <source>
        <dbReference type="ARBA" id="ARBA00023239"/>
    </source>
</evidence>
<evidence type="ECO:0000256" key="8">
    <source>
        <dbReference type="PIRSR" id="PIRSR001400-1"/>
    </source>
</evidence>
<dbReference type="GO" id="GO:0000287">
    <property type="term" value="F:magnesium ion binding"/>
    <property type="evidence" value="ECO:0007669"/>
    <property type="project" value="InterPro"/>
</dbReference>
<dbReference type="Pfam" id="PF00113">
    <property type="entry name" value="Enolase_C"/>
    <property type="match status" value="1"/>
</dbReference>
<feature type="domain" description="Enolase C-terminal TIM barrel" evidence="11">
    <location>
        <begin position="143"/>
        <end position="432"/>
    </location>
</feature>
<evidence type="ECO:0000313" key="13">
    <source>
        <dbReference type="EMBL" id="PWN29960.1"/>
    </source>
</evidence>
<comment type="similarity">
    <text evidence="2">Belongs to the enolase family.</text>
</comment>
<feature type="binding site" evidence="10">
    <location>
        <position position="246"/>
    </location>
    <ligand>
        <name>Mg(2+)</name>
        <dbReference type="ChEBI" id="CHEBI:18420"/>
    </ligand>
</feature>
<dbReference type="SFLD" id="SFLDS00001">
    <property type="entry name" value="Enolase"/>
    <property type="match status" value="1"/>
</dbReference>
<dbReference type="Pfam" id="PF03952">
    <property type="entry name" value="Enolase_N"/>
    <property type="match status" value="1"/>
</dbReference>
<dbReference type="GeneID" id="37026700"/>
<dbReference type="STRING" id="1569628.A0A316UXC9"/>
<evidence type="ECO:0000256" key="10">
    <source>
        <dbReference type="PIRSR" id="PIRSR001400-3"/>
    </source>
</evidence>
<dbReference type="CDD" id="cd03313">
    <property type="entry name" value="enolase"/>
    <property type="match status" value="1"/>
</dbReference>
<evidence type="ECO:0000313" key="14">
    <source>
        <dbReference type="Proteomes" id="UP000245884"/>
    </source>
</evidence>
<dbReference type="Gene3D" id="3.20.20.120">
    <property type="entry name" value="Enolase-like C-terminal domain"/>
    <property type="match status" value="1"/>
</dbReference>
<dbReference type="PANTHER" id="PTHR11902">
    <property type="entry name" value="ENOLASE"/>
    <property type="match status" value="1"/>
</dbReference>
<evidence type="ECO:0000259" key="12">
    <source>
        <dbReference type="SMART" id="SM01193"/>
    </source>
</evidence>
<dbReference type="PANTHER" id="PTHR11902:SF1">
    <property type="entry name" value="ENOLASE"/>
    <property type="match status" value="1"/>
</dbReference>
<evidence type="ECO:0000256" key="7">
    <source>
        <dbReference type="ARBA" id="ARBA00048333"/>
    </source>
</evidence>
<dbReference type="PRINTS" id="PR00148">
    <property type="entry name" value="ENOLASE"/>
</dbReference>
<feature type="binding site" evidence="10">
    <location>
        <position position="295"/>
    </location>
    <ligand>
        <name>Mg(2+)</name>
        <dbReference type="ChEBI" id="CHEBI:18420"/>
    </ligand>
</feature>
<feature type="domain" description="Enolase N-terminal" evidence="12">
    <location>
        <begin position="3"/>
        <end position="134"/>
    </location>
</feature>
<dbReference type="InterPro" id="IPR020809">
    <property type="entry name" value="Enolase_CS"/>
</dbReference>
<dbReference type="SFLD" id="SFLDG00178">
    <property type="entry name" value="enolase"/>
    <property type="match status" value="1"/>
</dbReference>
<dbReference type="GO" id="GO:0006096">
    <property type="term" value="P:glycolytic process"/>
    <property type="evidence" value="ECO:0007669"/>
    <property type="project" value="UniProtKB-UniPathway"/>
</dbReference>
<accession>A0A316UXC9</accession>
<keyword evidence="6" id="KW-0456">Lyase</keyword>
<dbReference type="InterPro" id="IPR036849">
    <property type="entry name" value="Enolase-like_C_sf"/>
</dbReference>
<evidence type="ECO:0000256" key="4">
    <source>
        <dbReference type="ARBA" id="ARBA00022842"/>
    </source>
</evidence>
<dbReference type="SUPFAM" id="SSF54826">
    <property type="entry name" value="Enolase N-terminal domain-like"/>
    <property type="match status" value="1"/>
</dbReference>
<dbReference type="PROSITE" id="PS00164">
    <property type="entry name" value="ENOLASE"/>
    <property type="match status" value="1"/>
</dbReference>
<name>A0A316UXC9_9BASI</name>
<gene>
    <name evidence="13" type="ORF">BDZ90DRAFT_229005</name>
</gene>
<dbReference type="EC" id="4.2.1.11" evidence="3"/>
<dbReference type="EMBL" id="KZ819662">
    <property type="protein sequence ID" value="PWN29960.1"/>
    <property type="molecule type" value="Genomic_DNA"/>
</dbReference>
<dbReference type="Proteomes" id="UP000245884">
    <property type="component" value="Unassembled WGS sequence"/>
</dbReference>
<feature type="binding site" evidence="10">
    <location>
        <position position="320"/>
    </location>
    <ligand>
        <name>Mg(2+)</name>
        <dbReference type="ChEBI" id="CHEBI:18420"/>
    </ligand>
</feature>
<comment type="pathway">
    <text evidence="1">Carbohydrate degradation; glycolysis; pyruvate from D-glyceraldehyde 3-phosphate: step 4/5.</text>
</comment>